<protein>
    <submittedName>
        <fullName evidence="1">Uncharacterized protein</fullName>
    </submittedName>
</protein>
<dbReference type="EMBL" id="PQIB02000006">
    <property type="protein sequence ID" value="RLN11431.1"/>
    <property type="molecule type" value="Genomic_DNA"/>
</dbReference>
<keyword evidence="2" id="KW-1185">Reference proteome</keyword>
<evidence type="ECO:0000313" key="1">
    <source>
        <dbReference type="EMBL" id="RLN11431.1"/>
    </source>
</evidence>
<name>A0A3L6RWU4_PANMI</name>
<reference evidence="2" key="1">
    <citation type="journal article" date="2019" name="Nat. Commun.">
        <title>The genome of broomcorn millet.</title>
        <authorList>
            <person name="Zou C."/>
            <person name="Miki D."/>
            <person name="Li D."/>
            <person name="Tang Q."/>
            <person name="Xiao L."/>
            <person name="Rajput S."/>
            <person name="Deng P."/>
            <person name="Jia W."/>
            <person name="Huang R."/>
            <person name="Zhang M."/>
            <person name="Sun Y."/>
            <person name="Hu J."/>
            <person name="Fu X."/>
            <person name="Schnable P.S."/>
            <person name="Li F."/>
            <person name="Zhang H."/>
            <person name="Feng B."/>
            <person name="Zhu X."/>
            <person name="Liu R."/>
            <person name="Schnable J.C."/>
            <person name="Zhu J.-K."/>
            <person name="Zhang H."/>
        </authorList>
    </citation>
    <scope>NUCLEOTIDE SEQUENCE [LARGE SCALE GENOMIC DNA]</scope>
</reference>
<sequence length="90" mass="10786">MRGQLLQFHVCHRDMKLEDTLIVGWKHRTSPQDMRFWLLKGTARWSCSYTRSGEMNQWRIHRSGEIWRSSDLTAGEHPSCWPWNRSEAEV</sequence>
<gene>
    <name evidence="1" type="ORF">C2845_PM09G13470</name>
</gene>
<dbReference type="Proteomes" id="UP000275267">
    <property type="component" value="Unassembled WGS sequence"/>
</dbReference>
<evidence type="ECO:0000313" key="2">
    <source>
        <dbReference type="Proteomes" id="UP000275267"/>
    </source>
</evidence>
<accession>A0A3L6RWU4</accession>
<comment type="caution">
    <text evidence="1">The sequence shown here is derived from an EMBL/GenBank/DDBJ whole genome shotgun (WGS) entry which is preliminary data.</text>
</comment>
<organism evidence="1 2">
    <name type="scientific">Panicum miliaceum</name>
    <name type="common">Proso millet</name>
    <name type="synonym">Broomcorn millet</name>
    <dbReference type="NCBI Taxonomy" id="4540"/>
    <lineage>
        <taxon>Eukaryota</taxon>
        <taxon>Viridiplantae</taxon>
        <taxon>Streptophyta</taxon>
        <taxon>Embryophyta</taxon>
        <taxon>Tracheophyta</taxon>
        <taxon>Spermatophyta</taxon>
        <taxon>Magnoliopsida</taxon>
        <taxon>Liliopsida</taxon>
        <taxon>Poales</taxon>
        <taxon>Poaceae</taxon>
        <taxon>PACMAD clade</taxon>
        <taxon>Panicoideae</taxon>
        <taxon>Panicodae</taxon>
        <taxon>Paniceae</taxon>
        <taxon>Panicinae</taxon>
        <taxon>Panicum</taxon>
        <taxon>Panicum sect. Panicum</taxon>
    </lineage>
</organism>
<dbReference type="AlphaFoldDB" id="A0A3L6RWU4"/>
<proteinExistence type="predicted"/>